<evidence type="ECO:0000256" key="1">
    <source>
        <dbReference type="SAM" id="Phobius"/>
    </source>
</evidence>
<evidence type="ECO:0000313" key="2">
    <source>
        <dbReference type="EMBL" id="MBN0989242.1"/>
    </source>
</evidence>
<dbReference type="RefSeq" id="WP_205214212.1">
    <property type="nucleotide sequence ID" value="NZ_JAFFZP010000035.1"/>
</dbReference>
<keyword evidence="1" id="KW-1133">Transmembrane helix</keyword>
<proteinExistence type="predicted"/>
<feature type="transmembrane region" description="Helical" evidence="1">
    <location>
        <begin position="58"/>
        <end position="77"/>
    </location>
</feature>
<keyword evidence="1" id="KW-0472">Membrane</keyword>
<feature type="transmembrane region" description="Helical" evidence="1">
    <location>
        <begin position="89"/>
        <end position="108"/>
    </location>
</feature>
<name>A0ABS2WD02_9GAMM</name>
<comment type="caution">
    <text evidence="2">The sequence shown here is derived from an EMBL/GenBank/DDBJ whole genome shotgun (WGS) entry which is preliminary data.</text>
</comment>
<organism evidence="2 3">
    <name type="scientific">Amphritea pacifica</name>
    <dbReference type="NCBI Taxonomy" id="2811233"/>
    <lineage>
        <taxon>Bacteria</taxon>
        <taxon>Pseudomonadati</taxon>
        <taxon>Pseudomonadota</taxon>
        <taxon>Gammaproteobacteria</taxon>
        <taxon>Oceanospirillales</taxon>
        <taxon>Oceanospirillaceae</taxon>
        <taxon>Amphritea</taxon>
    </lineage>
</organism>
<dbReference type="EMBL" id="JAFFZP010000035">
    <property type="protein sequence ID" value="MBN0989242.1"/>
    <property type="molecule type" value="Genomic_DNA"/>
</dbReference>
<dbReference type="Proteomes" id="UP000760472">
    <property type="component" value="Unassembled WGS sequence"/>
</dbReference>
<gene>
    <name evidence="2" type="ORF">JW498_17875</name>
</gene>
<keyword evidence="3" id="KW-1185">Reference proteome</keyword>
<keyword evidence="1" id="KW-0812">Transmembrane</keyword>
<reference evidence="2 3" key="1">
    <citation type="submission" date="2021-02" db="EMBL/GenBank/DDBJ databases">
        <title>A novel species of genus Amphritea isolated from a fishpond in China.</title>
        <authorList>
            <person name="Lu H."/>
        </authorList>
    </citation>
    <scope>NUCLEOTIDE SEQUENCE [LARGE SCALE GENOMIC DNA]</scope>
    <source>
        <strain evidence="2 3">RP18W</strain>
    </source>
</reference>
<protein>
    <submittedName>
        <fullName evidence="2">Uncharacterized protein</fullName>
    </submittedName>
</protein>
<evidence type="ECO:0000313" key="3">
    <source>
        <dbReference type="Proteomes" id="UP000760472"/>
    </source>
</evidence>
<sequence length="188" mass="21327">MHIFFALYHDSLVHGCCFWEKPEDRFSHLLFWTAIISNSLFISAISDTHFGLNDSEGTARTIIIISIMIGCGVLLHRGEELEKSIKTRVLLFCFFAFTILELLLPIVIKKNTPVMVEYANCGIVNSYSSTGATINIPTCFMRFKIIGDKTKESYFVRGLSYDEISEAKPGEVFNYKVGKGLFDHYKSN</sequence>
<accession>A0ABS2WD02</accession>